<gene>
    <name evidence="6" type="ORF">JK635_21365</name>
</gene>
<name>A0ABS1TTR9_9BACI</name>
<keyword evidence="3 5" id="KW-1133">Transmembrane helix</keyword>
<proteinExistence type="inferred from homology"/>
<dbReference type="InterPro" id="IPR002781">
    <property type="entry name" value="TM_pro_TauE-like"/>
</dbReference>
<keyword evidence="2 5" id="KW-0812">Transmembrane</keyword>
<evidence type="ECO:0000256" key="4">
    <source>
        <dbReference type="ARBA" id="ARBA00023136"/>
    </source>
</evidence>
<dbReference type="PANTHER" id="PTHR43483:SF3">
    <property type="entry name" value="MEMBRANE TRANSPORTER PROTEIN HI_0806-RELATED"/>
    <property type="match status" value="1"/>
</dbReference>
<keyword evidence="7" id="KW-1185">Reference proteome</keyword>
<feature type="transmembrane region" description="Helical" evidence="5">
    <location>
        <begin position="134"/>
        <end position="152"/>
    </location>
</feature>
<sequence>MLTKIVLGLIFILIVFFTVIFLRDISQARAANLLEKETSFWKMGIVGFIALFLDSLGIGSFNTITPMVKNFKLTKDKTLPGTLMVSTTIGGAVEAFIFVTAIKVDPTTLIVTTIMASLGGFIGAGIISKLPEKFIQLAMGTALAVVAALILLGQLKLMPAGGEAIGLSGVNLIIAGAVVFVLGALMNIGIGFFAPCMALVYAMGMSPAAAFPIMMAACAFLQPTASLKFIREGTYDRKASLAITIFGVIGALIACLIVKSIPLAALKWIILVVVLYTSLKMFKSYAVNKHGENSTVA</sequence>
<accession>A0ABS1TTR9</accession>
<feature type="transmembrane region" description="Helical" evidence="5">
    <location>
        <begin position="43"/>
        <end position="61"/>
    </location>
</feature>
<evidence type="ECO:0000313" key="7">
    <source>
        <dbReference type="Proteomes" id="UP000623967"/>
    </source>
</evidence>
<feature type="transmembrane region" description="Helical" evidence="5">
    <location>
        <begin position="109"/>
        <end position="128"/>
    </location>
</feature>
<evidence type="ECO:0000313" key="6">
    <source>
        <dbReference type="EMBL" id="MBL4954711.1"/>
    </source>
</evidence>
<feature type="transmembrane region" description="Helical" evidence="5">
    <location>
        <begin position="6"/>
        <end position="22"/>
    </location>
</feature>
<dbReference type="PANTHER" id="PTHR43483">
    <property type="entry name" value="MEMBRANE TRANSPORTER PROTEIN HI_0806-RELATED"/>
    <property type="match status" value="1"/>
</dbReference>
<protein>
    <recommendedName>
        <fullName evidence="5">Probable membrane transporter protein</fullName>
    </recommendedName>
</protein>
<feature type="transmembrane region" description="Helical" evidence="5">
    <location>
        <begin position="265"/>
        <end position="282"/>
    </location>
</feature>
<evidence type="ECO:0000256" key="2">
    <source>
        <dbReference type="ARBA" id="ARBA00022692"/>
    </source>
</evidence>
<dbReference type="EMBL" id="JAESWB010000362">
    <property type="protein sequence ID" value="MBL4954711.1"/>
    <property type="molecule type" value="Genomic_DNA"/>
</dbReference>
<dbReference type="Proteomes" id="UP000623967">
    <property type="component" value="Unassembled WGS sequence"/>
</dbReference>
<feature type="transmembrane region" description="Helical" evidence="5">
    <location>
        <begin position="199"/>
        <end position="221"/>
    </location>
</feature>
<feature type="transmembrane region" description="Helical" evidence="5">
    <location>
        <begin position="81"/>
        <end position="102"/>
    </location>
</feature>
<comment type="subcellular location">
    <subcellularLocation>
        <location evidence="5">Cell membrane</location>
        <topology evidence="5">Multi-pass membrane protein</topology>
    </subcellularLocation>
    <subcellularLocation>
        <location evidence="1">Membrane</location>
        <topology evidence="1">Multi-pass membrane protein</topology>
    </subcellularLocation>
</comment>
<dbReference type="RefSeq" id="WP_202655948.1">
    <property type="nucleotide sequence ID" value="NZ_JAESWB010000362.1"/>
</dbReference>
<reference evidence="6 7" key="1">
    <citation type="submission" date="2021-01" db="EMBL/GenBank/DDBJ databases">
        <title>Genome public.</title>
        <authorList>
            <person name="Liu C."/>
            <person name="Sun Q."/>
        </authorList>
    </citation>
    <scope>NUCLEOTIDE SEQUENCE [LARGE SCALE GENOMIC DNA]</scope>
    <source>
        <strain evidence="6 7">YIM B02564</strain>
    </source>
</reference>
<feature type="transmembrane region" description="Helical" evidence="5">
    <location>
        <begin position="164"/>
        <end position="193"/>
    </location>
</feature>
<keyword evidence="4 5" id="KW-0472">Membrane</keyword>
<organism evidence="6 7">
    <name type="scientific">Neobacillus paridis</name>
    <dbReference type="NCBI Taxonomy" id="2803862"/>
    <lineage>
        <taxon>Bacteria</taxon>
        <taxon>Bacillati</taxon>
        <taxon>Bacillota</taxon>
        <taxon>Bacilli</taxon>
        <taxon>Bacillales</taxon>
        <taxon>Bacillaceae</taxon>
        <taxon>Neobacillus</taxon>
    </lineage>
</organism>
<keyword evidence="5" id="KW-1003">Cell membrane</keyword>
<feature type="transmembrane region" description="Helical" evidence="5">
    <location>
        <begin position="241"/>
        <end position="259"/>
    </location>
</feature>
<comment type="similarity">
    <text evidence="5">Belongs to the 4-toluene sulfonate uptake permease (TSUP) (TC 2.A.102) family.</text>
</comment>
<dbReference type="Pfam" id="PF01925">
    <property type="entry name" value="TauE"/>
    <property type="match status" value="2"/>
</dbReference>
<evidence type="ECO:0000256" key="1">
    <source>
        <dbReference type="ARBA" id="ARBA00004141"/>
    </source>
</evidence>
<evidence type="ECO:0000256" key="5">
    <source>
        <dbReference type="RuleBase" id="RU363041"/>
    </source>
</evidence>
<comment type="caution">
    <text evidence="6">The sequence shown here is derived from an EMBL/GenBank/DDBJ whole genome shotgun (WGS) entry which is preliminary data.</text>
</comment>
<evidence type="ECO:0000256" key="3">
    <source>
        <dbReference type="ARBA" id="ARBA00022989"/>
    </source>
</evidence>